<dbReference type="GO" id="GO:0055085">
    <property type="term" value="P:transmembrane transport"/>
    <property type="evidence" value="ECO:0007669"/>
    <property type="project" value="TreeGrafter"/>
</dbReference>
<keyword evidence="6 8" id="KW-1133">Transmembrane helix</keyword>
<evidence type="ECO:0000256" key="4">
    <source>
        <dbReference type="ARBA" id="ARBA00022475"/>
    </source>
</evidence>
<feature type="transmembrane region" description="Helical" evidence="8">
    <location>
        <begin position="20"/>
        <end position="52"/>
    </location>
</feature>
<dbReference type="Pfam" id="PF01594">
    <property type="entry name" value="AI-2E_transport"/>
    <property type="match status" value="1"/>
</dbReference>
<dbReference type="Proteomes" id="UP001409585">
    <property type="component" value="Unassembled WGS sequence"/>
</dbReference>
<evidence type="ECO:0000256" key="7">
    <source>
        <dbReference type="ARBA" id="ARBA00023136"/>
    </source>
</evidence>
<accession>A0AAV3U0E8</accession>
<comment type="caution">
    <text evidence="9">The sequence shown here is derived from an EMBL/GenBank/DDBJ whole genome shotgun (WGS) entry which is preliminary data.</text>
</comment>
<dbReference type="InterPro" id="IPR002549">
    <property type="entry name" value="AI-2E-like"/>
</dbReference>
<dbReference type="EMBL" id="BAABLX010000007">
    <property type="protein sequence ID" value="GAA4936209.1"/>
    <property type="molecule type" value="Genomic_DNA"/>
</dbReference>
<evidence type="ECO:0000256" key="6">
    <source>
        <dbReference type="ARBA" id="ARBA00022989"/>
    </source>
</evidence>
<evidence type="ECO:0000256" key="5">
    <source>
        <dbReference type="ARBA" id="ARBA00022692"/>
    </source>
</evidence>
<keyword evidence="3" id="KW-0813">Transport</keyword>
<feature type="transmembrane region" description="Helical" evidence="8">
    <location>
        <begin position="307"/>
        <end position="332"/>
    </location>
</feature>
<sequence length="373" mass="41532">MLRILGNWVHRYFSDEEAVLLVLFLIVALIVTYTMGTVLAPMLAGLVIAFLLQGLVLRLRALGLPHWAAVSITFIFLVSFIVVNLLWILPVIWYQTRGLLGEVPRMMVQVQDLLLLLPEKYPSLVSEEQVQQVLEMIRREIGTFGQSLVTFSIANLTMLVGALVYLVLVPILVFFFLKDSSTIQNWLTSFLPKRRPVMNTIWAEMNQQIANYVRGKAIEILIVGVTTYVVFALLGVNYALLLGVIVGLSVIVPYIGAAVVTVPVALIGYFQWGWSSEFFWLMAAYTIIQALDGNVLVPLLFSEAVNLHPIAIILAVLVFGGLWGFWGVFFAIPLATLLKAIINAWPTAQELAEQEETQQVGLLENQAVNGESE</sequence>
<proteinExistence type="inferred from homology"/>
<keyword evidence="7 8" id="KW-0472">Membrane</keyword>
<dbReference type="PANTHER" id="PTHR21716:SF53">
    <property type="entry name" value="PERMEASE PERM-RELATED"/>
    <property type="match status" value="1"/>
</dbReference>
<dbReference type="AlphaFoldDB" id="A0AAV3U0E8"/>
<evidence type="ECO:0000256" key="1">
    <source>
        <dbReference type="ARBA" id="ARBA00004651"/>
    </source>
</evidence>
<reference evidence="10" key="1">
    <citation type="journal article" date="2019" name="Int. J. Syst. Evol. Microbiol.">
        <title>The Global Catalogue of Microorganisms (GCM) 10K type strain sequencing project: providing services to taxonomists for standard genome sequencing and annotation.</title>
        <authorList>
            <consortium name="The Broad Institute Genomics Platform"/>
            <consortium name="The Broad Institute Genome Sequencing Center for Infectious Disease"/>
            <person name="Wu L."/>
            <person name="Ma J."/>
        </authorList>
    </citation>
    <scope>NUCLEOTIDE SEQUENCE [LARGE SCALE GENOMIC DNA]</scope>
    <source>
        <strain evidence="10">JCM 19134</strain>
    </source>
</reference>
<dbReference type="PANTHER" id="PTHR21716">
    <property type="entry name" value="TRANSMEMBRANE PROTEIN"/>
    <property type="match status" value="1"/>
</dbReference>
<dbReference type="PRINTS" id="PR00173">
    <property type="entry name" value="EDTRNSPORT"/>
</dbReference>
<feature type="transmembrane region" description="Helical" evidence="8">
    <location>
        <begin position="220"/>
        <end position="245"/>
    </location>
</feature>
<evidence type="ECO:0000256" key="2">
    <source>
        <dbReference type="ARBA" id="ARBA00009773"/>
    </source>
</evidence>
<evidence type="ECO:0000313" key="9">
    <source>
        <dbReference type="EMBL" id="GAA4936209.1"/>
    </source>
</evidence>
<keyword evidence="10" id="KW-1185">Reference proteome</keyword>
<feature type="transmembrane region" description="Helical" evidence="8">
    <location>
        <begin position="153"/>
        <end position="177"/>
    </location>
</feature>
<dbReference type="GO" id="GO:0005886">
    <property type="term" value="C:plasma membrane"/>
    <property type="evidence" value="ECO:0007669"/>
    <property type="project" value="UniProtKB-SubCell"/>
</dbReference>
<keyword evidence="5 8" id="KW-0812">Transmembrane</keyword>
<feature type="transmembrane region" description="Helical" evidence="8">
    <location>
        <begin position="251"/>
        <end position="272"/>
    </location>
</feature>
<dbReference type="RefSeq" id="WP_345418700.1">
    <property type="nucleotide sequence ID" value="NZ_AP031496.1"/>
</dbReference>
<protein>
    <submittedName>
        <fullName evidence="9">AI-2E family transporter</fullName>
    </submittedName>
</protein>
<evidence type="ECO:0000256" key="3">
    <source>
        <dbReference type="ARBA" id="ARBA00022448"/>
    </source>
</evidence>
<gene>
    <name evidence="9" type="ORF">GCM10025791_12380</name>
</gene>
<comment type="subcellular location">
    <subcellularLocation>
        <location evidence="1">Cell membrane</location>
        <topology evidence="1">Multi-pass membrane protein</topology>
    </subcellularLocation>
</comment>
<name>A0AAV3U0E8_9ALTE</name>
<organism evidence="9 10">
    <name type="scientific">Halioxenophilus aromaticivorans</name>
    <dbReference type="NCBI Taxonomy" id="1306992"/>
    <lineage>
        <taxon>Bacteria</taxon>
        <taxon>Pseudomonadati</taxon>
        <taxon>Pseudomonadota</taxon>
        <taxon>Gammaproteobacteria</taxon>
        <taxon>Alteromonadales</taxon>
        <taxon>Alteromonadaceae</taxon>
        <taxon>Halioxenophilus</taxon>
    </lineage>
</organism>
<comment type="similarity">
    <text evidence="2">Belongs to the autoinducer-2 exporter (AI-2E) (TC 2.A.86) family.</text>
</comment>
<keyword evidence="4" id="KW-1003">Cell membrane</keyword>
<evidence type="ECO:0000313" key="10">
    <source>
        <dbReference type="Proteomes" id="UP001409585"/>
    </source>
</evidence>
<feature type="transmembrane region" description="Helical" evidence="8">
    <location>
        <begin position="279"/>
        <end position="301"/>
    </location>
</feature>
<evidence type="ECO:0000256" key="8">
    <source>
        <dbReference type="SAM" id="Phobius"/>
    </source>
</evidence>
<feature type="transmembrane region" description="Helical" evidence="8">
    <location>
        <begin position="64"/>
        <end position="89"/>
    </location>
</feature>